<dbReference type="PANTHER" id="PTHR32063">
    <property type="match status" value="1"/>
</dbReference>
<organism evidence="1 2">
    <name type="scientific">Burkholderia cepacia</name>
    <name type="common">Pseudomonas cepacia</name>
    <dbReference type="NCBI Taxonomy" id="292"/>
    <lineage>
        <taxon>Bacteria</taxon>
        <taxon>Pseudomonadati</taxon>
        <taxon>Pseudomonadota</taxon>
        <taxon>Betaproteobacteria</taxon>
        <taxon>Burkholderiales</taxon>
        <taxon>Burkholderiaceae</taxon>
        <taxon>Burkholderia</taxon>
        <taxon>Burkholderia cepacia complex</taxon>
    </lineage>
</organism>
<dbReference type="GO" id="GO:0005886">
    <property type="term" value="C:plasma membrane"/>
    <property type="evidence" value="ECO:0007669"/>
    <property type="project" value="TreeGrafter"/>
</dbReference>
<dbReference type="FunFam" id="3.30.2090.10:FF:000001">
    <property type="entry name" value="Efflux pump membrane transporter"/>
    <property type="match status" value="1"/>
</dbReference>
<evidence type="ECO:0000313" key="1">
    <source>
        <dbReference type="EMBL" id="KML37671.1"/>
    </source>
</evidence>
<dbReference type="GO" id="GO:0042910">
    <property type="term" value="F:xenobiotic transmembrane transporter activity"/>
    <property type="evidence" value="ECO:0007669"/>
    <property type="project" value="TreeGrafter"/>
</dbReference>
<proteinExistence type="predicted"/>
<dbReference type="InterPro" id="IPR001036">
    <property type="entry name" value="Acrflvin-R"/>
</dbReference>
<dbReference type="RefSeq" id="WP_048252187.1">
    <property type="nucleotide sequence ID" value="NZ_LDWR01000150.1"/>
</dbReference>
<dbReference type="Proteomes" id="UP000036338">
    <property type="component" value="Unassembled WGS sequence"/>
</dbReference>
<dbReference type="Gene3D" id="1.20.1640.10">
    <property type="entry name" value="Multidrug efflux transporter AcrB transmembrane domain"/>
    <property type="match status" value="1"/>
</dbReference>
<reference evidence="1 2" key="1">
    <citation type="submission" date="2015-05" db="EMBL/GenBank/DDBJ databases">
        <title>Draft genome of Burkholderia cepacia LK29.</title>
        <authorList>
            <person name="Chan X.Y."/>
        </authorList>
    </citation>
    <scope>NUCLEOTIDE SEQUENCE [LARGE SCALE GENOMIC DNA]</scope>
    <source>
        <strain evidence="1 2">LK29</strain>
    </source>
</reference>
<dbReference type="EMBL" id="LDWR01000150">
    <property type="protein sequence ID" value="KML37671.1"/>
    <property type="molecule type" value="Genomic_DNA"/>
</dbReference>
<dbReference type="Pfam" id="PF00873">
    <property type="entry name" value="ACR_tran"/>
    <property type="match status" value="1"/>
</dbReference>
<evidence type="ECO:0000313" key="2">
    <source>
        <dbReference type="Proteomes" id="UP000036338"/>
    </source>
</evidence>
<accession>A0A0J5VPR3</accession>
<dbReference type="SUPFAM" id="SSF82714">
    <property type="entry name" value="Multidrug efflux transporter AcrB TolC docking domain, DN and DC subdomains"/>
    <property type="match status" value="1"/>
</dbReference>
<sequence>GVGTVTLFGSQYAMRIWLDPNRLTNYGLTPVDVSSAITAQNVQIAGGQIGGTPATPGTVLQATITESTLLQTPEQFGNILLKVNQDGSQVRLKDVAQIGLGGENYNFDTKYNGQPTAALGIQLATNANALATAKAVRAKIDELAPFFPHGLVVKYPYDTTPFVKLSIEEVVKTLLEGIVLVFLVMYLFLQNLRATIIPTIAVPVVLLG</sequence>
<dbReference type="Gene3D" id="3.30.70.1320">
    <property type="entry name" value="Multidrug efflux transporter AcrB pore domain like"/>
    <property type="match status" value="1"/>
</dbReference>
<dbReference type="PANTHER" id="PTHR32063:SF13">
    <property type="entry name" value="MULTIDRUG EFFLUX PUMP SUBUNIT ACRB-RELATED"/>
    <property type="match status" value="1"/>
</dbReference>
<dbReference type="Gene3D" id="3.30.2090.10">
    <property type="entry name" value="Multidrug efflux transporter AcrB TolC docking domain, DN and DC subdomains"/>
    <property type="match status" value="1"/>
</dbReference>
<gene>
    <name evidence="1" type="ORF">VL15_38865</name>
</gene>
<dbReference type="AlphaFoldDB" id="A0A0J5VPR3"/>
<feature type="non-terminal residue" evidence="1">
    <location>
        <position position="208"/>
    </location>
</feature>
<dbReference type="PRINTS" id="PR00702">
    <property type="entry name" value="ACRIFLAVINRP"/>
</dbReference>
<feature type="non-terminal residue" evidence="1">
    <location>
        <position position="1"/>
    </location>
</feature>
<name>A0A0J5VPR3_BURCE</name>
<dbReference type="InterPro" id="IPR027463">
    <property type="entry name" value="AcrB_DN_DC_subdom"/>
</dbReference>
<comment type="caution">
    <text evidence="1">The sequence shown here is derived from an EMBL/GenBank/DDBJ whole genome shotgun (WGS) entry which is preliminary data.</text>
</comment>
<protein>
    <submittedName>
        <fullName evidence="1">Multidrug transporter</fullName>
    </submittedName>
</protein>
<dbReference type="SUPFAM" id="SSF82693">
    <property type="entry name" value="Multidrug efflux transporter AcrB pore domain, PN1, PN2, PC1 and PC2 subdomains"/>
    <property type="match status" value="1"/>
</dbReference>